<sequence>MHLKFHLSDSSLNVDPFSPCVQTAEQRRRKLVVAQAPGPPWARGLRRLSGDEPWSPACPMPWGQEHSVTGAVHSTFPSKEVGFKARELFIEEVLHLLKVTLQHSALRLLRNTPFGIRCDFLRLTICLLVKWPFNCIRIF</sequence>
<dbReference type="EMBL" id="JACASF010000015">
    <property type="protein sequence ID" value="KAF6429733.1"/>
    <property type="molecule type" value="Genomic_DNA"/>
</dbReference>
<dbReference type="AlphaFoldDB" id="A0A7J8E2U8"/>
<name>A0A7J8E2U8_MOLMO</name>
<protein>
    <submittedName>
        <fullName evidence="1">Uncharacterized protein</fullName>
    </submittedName>
</protein>
<organism evidence="1 2">
    <name type="scientific">Molossus molossus</name>
    <name type="common">Pallas' mastiff bat</name>
    <name type="synonym">Vespertilio molossus</name>
    <dbReference type="NCBI Taxonomy" id="27622"/>
    <lineage>
        <taxon>Eukaryota</taxon>
        <taxon>Metazoa</taxon>
        <taxon>Chordata</taxon>
        <taxon>Craniata</taxon>
        <taxon>Vertebrata</taxon>
        <taxon>Euteleostomi</taxon>
        <taxon>Mammalia</taxon>
        <taxon>Eutheria</taxon>
        <taxon>Laurasiatheria</taxon>
        <taxon>Chiroptera</taxon>
        <taxon>Yangochiroptera</taxon>
        <taxon>Molossidae</taxon>
        <taxon>Molossus</taxon>
    </lineage>
</organism>
<evidence type="ECO:0000313" key="1">
    <source>
        <dbReference type="EMBL" id="KAF6429733.1"/>
    </source>
</evidence>
<proteinExistence type="predicted"/>
<keyword evidence="2" id="KW-1185">Reference proteome</keyword>
<comment type="caution">
    <text evidence="1">The sequence shown here is derived from an EMBL/GenBank/DDBJ whole genome shotgun (WGS) entry which is preliminary data.</text>
</comment>
<dbReference type="InParanoid" id="A0A7J8E2U8"/>
<reference evidence="1 2" key="1">
    <citation type="journal article" date="2020" name="Nature">
        <title>Six reference-quality genomes reveal evolution of bat adaptations.</title>
        <authorList>
            <person name="Jebb D."/>
            <person name="Huang Z."/>
            <person name="Pippel M."/>
            <person name="Hughes G.M."/>
            <person name="Lavrichenko K."/>
            <person name="Devanna P."/>
            <person name="Winkler S."/>
            <person name="Jermiin L.S."/>
            <person name="Skirmuntt E.C."/>
            <person name="Katzourakis A."/>
            <person name="Burkitt-Gray L."/>
            <person name="Ray D.A."/>
            <person name="Sullivan K.A.M."/>
            <person name="Roscito J.G."/>
            <person name="Kirilenko B.M."/>
            <person name="Davalos L.M."/>
            <person name="Corthals A.P."/>
            <person name="Power M.L."/>
            <person name="Jones G."/>
            <person name="Ransome R.D."/>
            <person name="Dechmann D.K.N."/>
            <person name="Locatelli A.G."/>
            <person name="Puechmaille S.J."/>
            <person name="Fedrigo O."/>
            <person name="Jarvis E.D."/>
            <person name="Hiller M."/>
            <person name="Vernes S.C."/>
            <person name="Myers E.W."/>
            <person name="Teeling E.C."/>
        </authorList>
    </citation>
    <scope>NUCLEOTIDE SEQUENCE [LARGE SCALE GENOMIC DNA]</scope>
    <source>
        <strain evidence="1">MMolMol1</strain>
        <tissue evidence="1">Muscle</tissue>
    </source>
</reference>
<dbReference type="Proteomes" id="UP000550707">
    <property type="component" value="Unassembled WGS sequence"/>
</dbReference>
<gene>
    <name evidence="1" type="ORF">HJG59_009053</name>
</gene>
<evidence type="ECO:0000313" key="2">
    <source>
        <dbReference type="Proteomes" id="UP000550707"/>
    </source>
</evidence>
<accession>A0A7J8E2U8</accession>